<organism evidence="3 4">
    <name type="scientific">Urinicoccus massiliensis</name>
    <dbReference type="NCBI Taxonomy" id="1723382"/>
    <lineage>
        <taxon>Bacteria</taxon>
        <taxon>Bacillati</taxon>
        <taxon>Bacillota</taxon>
        <taxon>Tissierellia</taxon>
        <taxon>Tissierellales</taxon>
        <taxon>Peptoniphilaceae</taxon>
        <taxon>Urinicoccus</taxon>
    </lineage>
</organism>
<feature type="transmembrane region" description="Helical" evidence="1">
    <location>
        <begin position="125"/>
        <end position="144"/>
    </location>
</feature>
<feature type="transmembrane region" description="Helical" evidence="1">
    <location>
        <begin position="165"/>
        <end position="184"/>
    </location>
</feature>
<evidence type="ECO:0000256" key="1">
    <source>
        <dbReference type="SAM" id="Phobius"/>
    </source>
</evidence>
<comment type="caution">
    <text evidence="3">The sequence shown here is derived from an EMBL/GenBank/DDBJ whole genome shotgun (WGS) entry which is preliminary data.</text>
</comment>
<keyword evidence="1" id="KW-0812">Transmembrane</keyword>
<feature type="transmembrane region" description="Helical" evidence="1">
    <location>
        <begin position="50"/>
        <end position="74"/>
    </location>
</feature>
<feature type="transmembrane region" description="Helical" evidence="1">
    <location>
        <begin position="95"/>
        <end position="113"/>
    </location>
</feature>
<evidence type="ECO:0000313" key="3">
    <source>
        <dbReference type="EMBL" id="VFB17262.1"/>
    </source>
</evidence>
<sequence length="277" mass="28302">MNLSMILASFGGGVLGAYMGGLPAFILCGIVGLAGFAVQGDMNILGDVAFGFFLGPHIAFGGGGVAGAAFAKSIGCTQEGTDILTPLAKYNKPSIYLVGGVAGVLACLAHYLYSQVLNLPIDQVALSVITIGVLVRFTIGKTGLTGSCPIDGKSSRAFFPLKESIPSLCLVGLGLGLVSSYYAVEYDAVALGFCISAASLAFTQMGFPLPSTHHITLCSAYAAAATGNLLIGAIFGAIAALMGDFCEKTFNSYCDSHIDPPATTISVLSLIIFTLLS</sequence>
<dbReference type="EMBL" id="CAACYI010000001">
    <property type="protein sequence ID" value="VFB17262.1"/>
    <property type="molecule type" value="Genomic_DNA"/>
</dbReference>
<accession>A0A8H2QYU8</accession>
<dbReference type="Pfam" id="PF25928">
    <property type="entry name" value="DUF7973"/>
    <property type="match status" value="2"/>
</dbReference>
<gene>
    <name evidence="3" type="ORF">NCTC13150_01849</name>
</gene>
<dbReference type="RefSeq" id="WP_131749844.1">
    <property type="nucleotide sequence ID" value="NZ_CAACYI010000001.1"/>
</dbReference>
<dbReference type="Proteomes" id="UP000377798">
    <property type="component" value="Unassembled WGS sequence"/>
</dbReference>
<keyword evidence="4" id="KW-1185">Reference proteome</keyword>
<dbReference type="InterPro" id="IPR058279">
    <property type="entry name" value="DUF7973"/>
</dbReference>
<feature type="domain" description="DUF7973" evidence="2">
    <location>
        <begin position="168"/>
        <end position="273"/>
    </location>
</feature>
<keyword evidence="1" id="KW-0472">Membrane</keyword>
<evidence type="ECO:0000259" key="2">
    <source>
        <dbReference type="Pfam" id="PF25928"/>
    </source>
</evidence>
<dbReference type="AlphaFoldDB" id="A0A8H2QYU8"/>
<evidence type="ECO:0000313" key="4">
    <source>
        <dbReference type="Proteomes" id="UP000377798"/>
    </source>
</evidence>
<reference evidence="3 4" key="1">
    <citation type="submission" date="2019-02" db="EMBL/GenBank/DDBJ databases">
        <authorList>
            <consortium name="Pathogen Informatics"/>
        </authorList>
    </citation>
    <scope>NUCLEOTIDE SEQUENCE [LARGE SCALE GENOMIC DNA]</scope>
    <source>
        <strain evidence="3 4">3012STDY7089603</strain>
    </source>
</reference>
<name>A0A8H2QYU8_9FIRM</name>
<feature type="domain" description="DUF7973" evidence="2">
    <location>
        <begin position="2"/>
        <end position="140"/>
    </location>
</feature>
<proteinExistence type="predicted"/>
<feature type="transmembrane region" description="Helical" evidence="1">
    <location>
        <begin position="221"/>
        <end position="243"/>
    </location>
</feature>
<keyword evidence="1" id="KW-1133">Transmembrane helix</keyword>
<protein>
    <recommendedName>
        <fullName evidence="2">DUF7973 domain-containing protein</fullName>
    </recommendedName>
</protein>
<feature type="transmembrane region" description="Helical" evidence="1">
    <location>
        <begin position="190"/>
        <end position="209"/>
    </location>
</feature>
<feature type="transmembrane region" description="Helical" evidence="1">
    <location>
        <begin position="12"/>
        <end position="38"/>
    </location>
</feature>